<accession>K9U1G7</accession>
<dbReference type="GO" id="GO:0004673">
    <property type="term" value="F:protein histidine kinase activity"/>
    <property type="evidence" value="ECO:0007669"/>
    <property type="project" value="UniProtKB-EC"/>
</dbReference>
<dbReference type="PATRIC" id="fig|251229.3.peg.3506"/>
<dbReference type="InterPro" id="IPR003594">
    <property type="entry name" value="HATPase_dom"/>
</dbReference>
<evidence type="ECO:0000259" key="6">
    <source>
        <dbReference type="PROSITE" id="PS50109"/>
    </source>
</evidence>
<dbReference type="HOGENOM" id="CLU_000445_89_31_3"/>
<evidence type="ECO:0000256" key="3">
    <source>
        <dbReference type="ARBA" id="ARBA00022679"/>
    </source>
</evidence>
<dbReference type="EMBL" id="CP003597">
    <property type="protein sequence ID" value="AFY88468.1"/>
    <property type="molecule type" value="Genomic_DNA"/>
</dbReference>
<evidence type="ECO:0000313" key="7">
    <source>
        <dbReference type="EMBL" id="AFY88468.1"/>
    </source>
</evidence>
<dbReference type="PANTHER" id="PTHR43047">
    <property type="entry name" value="TWO-COMPONENT HISTIDINE PROTEIN KINASE"/>
    <property type="match status" value="1"/>
</dbReference>
<evidence type="ECO:0000256" key="1">
    <source>
        <dbReference type="ARBA" id="ARBA00000085"/>
    </source>
</evidence>
<dbReference type="InterPro" id="IPR036890">
    <property type="entry name" value="HATPase_C_sf"/>
</dbReference>
<reference evidence="7 8" key="1">
    <citation type="submission" date="2012-06" db="EMBL/GenBank/DDBJ databases">
        <title>Finished chromosome of genome of Chroococcidiopsis thermalis PCC 7203.</title>
        <authorList>
            <consortium name="US DOE Joint Genome Institute"/>
            <person name="Gugger M."/>
            <person name="Coursin T."/>
            <person name="Rippka R."/>
            <person name="Tandeau De Marsac N."/>
            <person name="Huntemann M."/>
            <person name="Wei C.-L."/>
            <person name="Han J."/>
            <person name="Detter J.C."/>
            <person name="Han C."/>
            <person name="Tapia R."/>
            <person name="Davenport K."/>
            <person name="Daligault H."/>
            <person name="Erkkila T."/>
            <person name="Gu W."/>
            <person name="Munk A.C.C."/>
            <person name="Teshima H."/>
            <person name="Xu Y."/>
            <person name="Chain P."/>
            <person name="Chen A."/>
            <person name="Krypides N."/>
            <person name="Mavromatis K."/>
            <person name="Markowitz V."/>
            <person name="Szeto E."/>
            <person name="Ivanova N."/>
            <person name="Mikhailova N."/>
            <person name="Ovchinnikova G."/>
            <person name="Pagani I."/>
            <person name="Pati A."/>
            <person name="Goodwin L."/>
            <person name="Peters L."/>
            <person name="Pitluck S."/>
            <person name="Woyke T."/>
            <person name="Kerfeld C."/>
        </authorList>
    </citation>
    <scope>NUCLEOTIDE SEQUENCE [LARGE SCALE GENOMIC DNA]</scope>
    <source>
        <strain evidence="7 8">PCC 7203</strain>
    </source>
</reference>
<dbReference type="AlphaFoldDB" id="K9U1G7"/>
<keyword evidence="8" id="KW-1185">Reference proteome</keyword>
<keyword evidence="3" id="KW-0808">Transferase</keyword>
<dbReference type="InterPro" id="IPR004358">
    <property type="entry name" value="Sig_transdc_His_kin-like_C"/>
</dbReference>
<sequence length="97" mass="10572">MSLIGAHRCAPLPQPTPYVLFQVKDRGRGIPADQLETIFGQFQQVDVSDSCQKGGKGLGLAICRSIIRQHGGQIWAESILGEGSAFYFTLLLALKQK</sequence>
<organism evidence="7 8">
    <name type="scientific">Chroococcidiopsis thermalis (strain PCC 7203)</name>
    <dbReference type="NCBI Taxonomy" id="251229"/>
    <lineage>
        <taxon>Bacteria</taxon>
        <taxon>Bacillati</taxon>
        <taxon>Cyanobacteriota</taxon>
        <taxon>Cyanophyceae</taxon>
        <taxon>Chroococcidiopsidales</taxon>
        <taxon>Chroococcidiopsidaceae</taxon>
        <taxon>Chroococcidiopsis</taxon>
    </lineage>
</organism>
<keyword evidence="5" id="KW-0902">Two-component regulatory system</keyword>
<feature type="domain" description="Histidine kinase" evidence="6">
    <location>
        <begin position="19"/>
        <end position="94"/>
    </location>
</feature>
<dbReference type="SUPFAM" id="SSF55874">
    <property type="entry name" value="ATPase domain of HSP90 chaperone/DNA topoisomerase II/histidine kinase"/>
    <property type="match status" value="1"/>
</dbReference>
<proteinExistence type="predicted"/>
<dbReference type="SMART" id="SM00387">
    <property type="entry name" value="HATPase_c"/>
    <property type="match status" value="1"/>
</dbReference>
<comment type="catalytic activity">
    <reaction evidence="1">
        <text>ATP + protein L-histidine = ADP + protein N-phospho-L-histidine.</text>
        <dbReference type="EC" id="2.7.13.3"/>
    </reaction>
</comment>
<dbReference type="STRING" id="251229.Chro_3001"/>
<evidence type="ECO:0000256" key="5">
    <source>
        <dbReference type="ARBA" id="ARBA00023012"/>
    </source>
</evidence>
<keyword evidence="4 7" id="KW-0418">Kinase</keyword>
<name>K9U1G7_CHRTP</name>
<gene>
    <name evidence="7" type="ORF">Chro_3001</name>
</gene>
<evidence type="ECO:0000256" key="2">
    <source>
        <dbReference type="ARBA" id="ARBA00012438"/>
    </source>
</evidence>
<dbReference type="Gene3D" id="3.30.565.10">
    <property type="entry name" value="Histidine kinase-like ATPase, C-terminal domain"/>
    <property type="match status" value="1"/>
</dbReference>
<dbReference type="eggNOG" id="COG5002">
    <property type="taxonomic scope" value="Bacteria"/>
</dbReference>
<evidence type="ECO:0000256" key="4">
    <source>
        <dbReference type="ARBA" id="ARBA00022777"/>
    </source>
</evidence>
<dbReference type="PRINTS" id="PR00344">
    <property type="entry name" value="BCTRLSENSOR"/>
</dbReference>
<dbReference type="Proteomes" id="UP000010384">
    <property type="component" value="Chromosome"/>
</dbReference>
<dbReference type="OrthoDB" id="518094at2"/>
<dbReference type="Pfam" id="PF02518">
    <property type="entry name" value="HATPase_c"/>
    <property type="match status" value="1"/>
</dbReference>
<dbReference type="InterPro" id="IPR005467">
    <property type="entry name" value="His_kinase_dom"/>
</dbReference>
<dbReference type="KEGG" id="cthe:Chro_3001"/>
<dbReference type="EC" id="2.7.13.3" evidence="2"/>
<dbReference type="PROSITE" id="PS50109">
    <property type="entry name" value="HIS_KIN"/>
    <property type="match status" value="1"/>
</dbReference>
<evidence type="ECO:0000313" key="8">
    <source>
        <dbReference type="Proteomes" id="UP000010384"/>
    </source>
</evidence>
<dbReference type="GO" id="GO:0000160">
    <property type="term" value="P:phosphorelay signal transduction system"/>
    <property type="evidence" value="ECO:0007669"/>
    <property type="project" value="UniProtKB-KW"/>
</dbReference>
<dbReference type="InParanoid" id="K9U1G7"/>
<protein>
    <recommendedName>
        <fullName evidence="2">histidine kinase</fullName>
        <ecNumber evidence="2">2.7.13.3</ecNumber>
    </recommendedName>
</protein>